<feature type="compositionally biased region" description="Basic and acidic residues" evidence="11">
    <location>
        <begin position="476"/>
        <end position="486"/>
    </location>
</feature>
<comment type="subcellular location">
    <subcellularLocation>
        <location evidence="1">Membrane</location>
        <topology evidence="1">Multi-pass membrane protein</topology>
    </subcellularLocation>
</comment>
<dbReference type="Gene3D" id="3.40.50.1000">
    <property type="entry name" value="HAD superfamily/HAD-like"/>
    <property type="match status" value="1"/>
</dbReference>
<dbReference type="InterPro" id="IPR059000">
    <property type="entry name" value="ATPase_P-type_domA"/>
</dbReference>
<dbReference type="EMBL" id="SDOX01000009">
    <property type="protein sequence ID" value="TFJ86197.1"/>
    <property type="molecule type" value="Genomic_DNA"/>
</dbReference>
<dbReference type="InterPro" id="IPR006544">
    <property type="entry name" value="P-type_TPase_V"/>
</dbReference>
<dbReference type="Gene3D" id="3.40.1110.10">
    <property type="entry name" value="Calcium-transporting ATPase, cytoplasmic domain N"/>
    <property type="match status" value="1"/>
</dbReference>
<keyword evidence="5" id="KW-0547">Nucleotide-binding</keyword>
<feature type="region of interest" description="Disordered" evidence="11">
    <location>
        <begin position="924"/>
        <end position="943"/>
    </location>
</feature>
<dbReference type="PRINTS" id="PR00119">
    <property type="entry name" value="CATATPASE"/>
</dbReference>
<dbReference type="InterPro" id="IPR044492">
    <property type="entry name" value="P_typ_ATPase_HD_dom"/>
</dbReference>
<evidence type="ECO:0008006" key="17">
    <source>
        <dbReference type="Google" id="ProtNLM"/>
    </source>
</evidence>
<dbReference type="GO" id="GO:0005524">
    <property type="term" value="F:ATP binding"/>
    <property type="evidence" value="ECO:0007669"/>
    <property type="project" value="UniProtKB-KW"/>
</dbReference>
<evidence type="ECO:0000256" key="8">
    <source>
        <dbReference type="ARBA" id="ARBA00022967"/>
    </source>
</evidence>
<evidence type="ECO:0000256" key="7">
    <source>
        <dbReference type="ARBA" id="ARBA00022842"/>
    </source>
</evidence>
<keyword evidence="9 12" id="KW-1133">Transmembrane helix</keyword>
<dbReference type="InterPro" id="IPR023298">
    <property type="entry name" value="ATPase_P-typ_TM_dom_sf"/>
</dbReference>
<evidence type="ECO:0000256" key="10">
    <source>
        <dbReference type="ARBA" id="ARBA00023136"/>
    </source>
</evidence>
<dbReference type="SUPFAM" id="SSF56784">
    <property type="entry name" value="HAD-like"/>
    <property type="match status" value="1"/>
</dbReference>
<organism evidence="15 16">
    <name type="scientific">Nannochloropsis salina CCMP1776</name>
    <dbReference type="NCBI Taxonomy" id="1027361"/>
    <lineage>
        <taxon>Eukaryota</taxon>
        <taxon>Sar</taxon>
        <taxon>Stramenopiles</taxon>
        <taxon>Ochrophyta</taxon>
        <taxon>Eustigmatophyceae</taxon>
        <taxon>Eustigmatales</taxon>
        <taxon>Monodopsidaceae</taxon>
        <taxon>Microchloropsis</taxon>
        <taxon>Microchloropsis salina</taxon>
    </lineage>
</organism>
<evidence type="ECO:0000256" key="2">
    <source>
        <dbReference type="ARBA" id="ARBA00006000"/>
    </source>
</evidence>
<dbReference type="InterPro" id="IPR023299">
    <property type="entry name" value="ATPase_P-typ_cyto_dom_N"/>
</dbReference>
<feature type="compositionally biased region" description="Basic and acidic residues" evidence="11">
    <location>
        <begin position="924"/>
        <end position="933"/>
    </location>
</feature>
<feature type="region of interest" description="Disordered" evidence="11">
    <location>
        <begin position="951"/>
        <end position="970"/>
    </location>
</feature>
<evidence type="ECO:0000313" key="16">
    <source>
        <dbReference type="Proteomes" id="UP000355283"/>
    </source>
</evidence>
<feature type="transmembrane region" description="Helical" evidence="12">
    <location>
        <begin position="21"/>
        <end position="41"/>
    </location>
</feature>
<keyword evidence="10 12" id="KW-0472">Membrane</keyword>
<proteinExistence type="inferred from homology"/>
<dbReference type="InterPro" id="IPR008250">
    <property type="entry name" value="ATPase_P-typ_transduc_dom_A_sf"/>
</dbReference>
<feature type="transmembrane region" description="Helical" evidence="12">
    <location>
        <begin position="61"/>
        <end position="78"/>
    </location>
</feature>
<evidence type="ECO:0000259" key="13">
    <source>
        <dbReference type="Pfam" id="PF00122"/>
    </source>
</evidence>
<keyword evidence="3 12" id="KW-0812">Transmembrane</keyword>
<protein>
    <recommendedName>
        <fullName evidence="17">Cation-transporting ATPase</fullName>
    </recommendedName>
</protein>
<dbReference type="Proteomes" id="UP000355283">
    <property type="component" value="Unassembled WGS sequence"/>
</dbReference>
<evidence type="ECO:0000259" key="14">
    <source>
        <dbReference type="Pfam" id="PF23143"/>
    </source>
</evidence>
<dbReference type="GO" id="GO:0005789">
    <property type="term" value="C:endoplasmic reticulum membrane"/>
    <property type="evidence" value="ECO:0007669"/>
    <property type="project" value="TreeGrafter"/>
</dbReference>
<evidence type="ECO:0000256" key="6">
    <source>
        <dbReference type="ARBA" id="ARBA00022840"/>
    </source>
</evidence>
<dbReference type="Pfam" id="PF23143">
    <property type="entry name" value="2TM_P5A-ATPase"/>
    <property type="match status" value="1"/>
</dbReference>
<dbReference type="PANTHER" id="PTHR45630">
    <property type="entry name" value="CATION-TRANSPORTING ATPASE-RELATED"/>
    <property type="match status" value="1"/>
</dbReference>
<keyword evidence="8" id="KW-1278">Translocase</keyword>
<keyword evidence="16" id="KW-1185">Reference proteome</keyword>
<dbReference type="InterPro" id="IPR018303">
    <property type="entry name" value="ATPase_P-typ_P_site"/>
</dbReference>
<evidence type="ECO:0000256" key="3">
    <source>
        <dbReference type="ARBA" id="ARBA00022692"/>
    </source>
</evidence>
<dbReference type="GO" id="GO:0015662">
    <property type="term" value="F:P-type ion transporter activity"/>
    <property type="evidence" value="ECO:0007669"/>
    <property type="project" value="TreeGrafter"/>
</dbReference>
<dbReference type="Gene3D" id="2.70.150.10">
    <property type="entry name" value="Calcium-transporting ATPase, cytoplasmic transduction domain A"/>
    <property type="match status" value="2"/>
</dbReference>
<keyword evidence="4" id="KW-0479">Metal-binding</keyword>
<feature type="transmembrane region" description="Helical" evidence="12">
    <location>
        <begin position="236"/>
        <end position="253"/>
    </location>
</feature>
<evidence type="ECO:0000256" key="12">
    <source>
        <dbReference type="SAM" id="Phobius"/>
    </source>
</evidence>
<comment type="caution">
    <text evidence="15">The sequence shown here is derived from an EMBL/GenBank/DDBJ whole genome shotgun (WGS) entry which is preliminary data.</text>
</comment>
<feature type="transmembrane region" description="Helical" evidence="12">
    <location>
        <begin position="259"/>
        <end position="276"/>
    </location>
</feature>
<feature type="region of interest" description="Disordered" evidence="11">
    <location>
        <begin position="420"/>
        <end position="442"/>
    </location>
</feature>
<dbReference type="Pfam" id="PF00122">
    <property type="entry name" value="E1-E2_ATPase"/>
    <property type="match status" value="1"/>
</dbReference>
<keyword evidence="7" id="KW-0460">Magnesium</keyword>
<dbReference type="PANTHER" id="PTHR45630:SF7">
    <property type="entry name" value="ENDOPLASMIC RETICULUM TRANSMEMBRANE HELIX TRANSLOCASE"/>
    <property type="match status" value="1"/>
</dbReference>
<accession>A0A4D9D739</accession>
<dbReference type="SUPFAM" id="SSF81653">
    <property type="entry name" value="Calcium ATPase, transduction domain A"/>
    <property type="match status" value="1"/>
</dbReference>
<dbReference type="GO" id="GO:0046872">
    <property type="term" value="F:metal ion binding"/>
    <property type="evidence" value="ECO:0007669"/>
    <property type="project" value="UniProtKB-KW"/>
</dbReference>
<dbReference type="PROSITE" id="PS00154">
    <property type="entry name" value="ATPASE_E1_E2"/>
    <property type="match status" value="1"/>
</dbReference>
<feature type="compositionally biased region" description="Basic and acidic residues" evidence="11">
    <location>
        <begin position="665"/>
        <end position="675"/>
    </location>
</feature>
<dbReference type="SUPFAM" id="SSF81665">
    <property type="entry name" value="Calcium ATPase, transmembrane domain M"/>
    <property type="match status" value="1"/>
</dbReference>
<dbReference type="GO" id="GO:0006874">
    <property type="term" value="P:intracellular calcium ion homeostasis"/>
    <property type="evidence" value="ECO:0007669"/>
    <property type="project" value="TreeGrafter"/>
</dbReference>
<feature type="region of interest" description="Disordered" evidence="11">
    <location>
        <begin position="647"/>
        <end position="676"/>
    </location>
</feature>
<dbReference type="NCBIfam" id="TIGR01657">
    <property type="entry name" value="P-ATPase-V"/>
    <property type="match status" value="1"/>
</dbReference>
<dbReference type="SFLD" id="SFLDF00027">
    <property type="entry name" value="p-type_atpase"/>
    <property type="match status" value="1"/>
</dbReference>
<dbReference type="InterPro" id="IPR001757">
    <property type="entry name" value="P_typ_ATPase"/>
</dbReference>
<dbReference type="SFLD" id="SFLDG00002">
    <property type="entry name" value="C1.7:_P-type_atpase_like"/>
    <property type="match status" value="1"/>
</dbReference>
<evidence type="ECO:0000256" key="9">
    <source>
        <dbReference type="ARBA" id="ARBA00022989"/>
    </source>
</evidence>
<dbReference type="GO" id="GO:0016887">
    <property type="term" value="F:ATP hydrolysis activity"/>
    <property type="evidence" value="ECO:0007669"/>
    <property type="project" value="InterPro"/>
</dbReference>
<dbReference type="InterPro" id="IPR023214">
    <property type="entry name" value="HAD_sf"/>
</dbReference>
<dbReference type="SUPFAM" id="SSF81660">
    <property type="entry name" value="Metal cation-transporting ATPase, ATP-binding domain N"/>
    <property type="match status" value="1"/>
</dbReference>
<sequence length="1426" mass="154261">MKDKTVAWAGLYKARPGSSRLDFGPFLVTYVVLLAVAVAPFTIVEDRNESVTTSSTSERSIPLWILVAWPFVLIAHLLTHLSTHWSVACNAAVSYTQVSTAQEATHVRVRPPRNSGVEEIVPLERVSHENEEDGGDAAVLLPKDTAARSITVVGEDHRLPYARFTFQKTVFCYWKPAARRTDFERLSYPTCGLVQHFHARTGYIQEQEVAMAGRLWGNNVFDIPLPPFLELFKEHAVAPFFVFQVLCVLLWSLDEYWYYSLFTLVLLVVFESTVCYQRQRSLEELRSMRRPPYRVWVHREGRWTCISTEALLPGDLVSLGRMNAHPAAGAEEEEEKALRSRAKGSFLAKFKGKGGGSNRRAGHQAHPPPPVNAERGQGEEAPPSERLVPCDLLLLRGSCIVNEAMLTGESTPQLKECLEMEGSEGRREKGGVEGGGGPEEDLVPPPFFSLGAGVSANAHVRSHVVFGGTKVLQLGEKKQAQGEGKKSGGSKSNVGGPPDQAGALGFVLRTGFETSQGQLMRTILFATRRVTAGSSETAVFIGILLLFAVAAAGVVLRDGLKDEGRNRFKLGLHCIMIITSVVPPELPMELSLAVTNSLAALSKALVFCTEPFRIPYAGKVSTCCFDKTGTLTSDDLVLRGLVSLGGRQEASSEKNGSQGRASPGAREEEAAEERVLPPTEVAGPALWVLVACHSLMTVEGRVAGDPMECAAVEGLGWMVSGEGNIVLPNPASPVMLQRRGPEAPRQERDKAALEDMQPIRLHHRYPFSSSLRRMSVLASRPAPSPSPQHSRQLLILTKGAPEAIRPFLSAVPSNYTSSYLYHMGRGRRVLALAYRVLGPGTDYNAARQLSREEAEKDLTFAGLLIVDCPLKKETASVMEALQASRHRTVMITGDSALTAAEVARQVGMVPHGPKETLLLGSRLAGKEGGKEGGRGGNGGLGWETMADVVGRRGQTDEGGKGECRERNGEKGGSFIPFSVEGLGDLAARFSLCVGGEALAELLAIEVGPAVPSNARGIVEDEADGDEGARVGGKTASGRTGSMSRETLRWLAKLCPHVVVFARVAPEQKEMLIAALNEAGQVTLMCGDGTNDVGALKQAHVGVSIINSPELEKRAEVTSAKYQAKLAAMGTGAEGRASRAQVQAAAGVGGKGASEEEISRMAQILAELREQDKDPGIVQLGDASIASPFTAKRTSIDCVLAIIRQGRCTLVTTLQVYKILALNCLVSAYMLSSLYLFGVKQGDLQMTALGLVVAAMFFFVSRAEPLERLSAERPPSRIFCAQVCVSIVLQFLVHLGCLMDVLERAKPLLTLTSKDPSIAPDGPFRPNLVNTAIFLLSAITQVNTFTANYRGHPFMQSLSENKALGRLSAGLYALLFLLTLEIVPSFNRWLQLVQLPGPFRQHLMYLLLFDTGAVWMIEQFCLRLLPI</sequence>
<dbReference type="GO" id="GO:0019829">
    <property type="term" value="F:ATPase-coupled monoatomic cation transmembrane transporter activity"/>
    <property type="evidence" value="ECO:0007669"/>
    <property type="project" value="TreeGrafter"/>
</dbReference>
<dbReference type="InterPro" id="IPR036412">
    <property type="entry name" value="HAD-like_sf"/>
</dbReference>
<comment type="similarity">
    <text evidence="2">Belongs to the cation transport ATPase (P-type) (TC 3.A.3) family. Type V subfamily.</text>
</comment>
<dbReference type="InterPro" id="IPR057255">
    <property type="entry name" value="2TM_P5A-ATPase"/>
</dbReference>
<feature type="compositionally biased region" description="Basic and acidic residues" evidence="11">
    <location>
        <begin position="951"/>
        <end position="969"/>
    </location>
</feature>
<dbReference type="SFLD" id="SFLDS00003">
    <property type="entry name" value="Haloacid_Dehalogenase"/>
    <property type="match status" value="1"/>
</dbReference>
<dbReference type="NCBIfam" id="TIGR01494">
    <property type="entry name" value="ATPase_P-type"/>
    <property type="match status" value="1"/>
</dbReference>
<evidence type="ECO:0000256" key="11">
    <source>
        <dbReference type="SAM" id="MobiDB-lite"/>
    </source>
</evidence>
<evidence type="ECO:0000256" key="4">
    <source>
        <dbReference type="ARBA" id="ARBA00022723"/>
    </source>
</evidence>
<feature type="domain" description="P-type ATPase A" evidence="13">
    <location>
        <begin position="386"/>
        <end position="473"/>
    </location>
</feature>
<evidence type="ECO:0000256" key="5">
    <source>
        <dbReference type="ARBA" id="ARBA00022741"/>
    </source>
</evidence>
<feature type="transmembrane region" description="Helical" evidence="12">
    <location>
        <begin position="538"/>
        <end position="556"/>
    </location>
</feature>
<feature type="region of interest" description="Disordered" evidence="11">
    <location>
        <begin position="476"/>
        <end position="498"/>
    </location>
</feature>
<feature type="domain" description="P5A-ATPase transmembrane helical hairpin" evidence="14">
    <location>
        <begin position="16"/>
        <end position="98"/>
    </location>
</feature>
<gene>
    <name evidence="15" type="ORF">NSK_002405</name>
</gene>
<reference evidence="15 16" key="1">
    <citation type="submission" date="2019-01" db="EMBL/GenBank/DDBJ databases">
        <title>Nuclear Genome Assembly of the Microalgal Biofuel strain Nannochloropsis salina CCMP1776.</title>
        <authorList>
            <person name="Hovde B."/>
        </authorList>
    </citation>
    <scope>NUCLEOTIDE SEQUENCE [LARGE SCALE GENOMIC DNA]</scope>
    <source>
        <strain evidence="15 16">CCMP1776</strain>
    </source>
</reference>
<feature type="region of interest" description="Disordered" evidence="11">
    <location>
        <begin position="352"/>
        <end position="385"/>
    </location>
</feature>
<keyword evidence="6" id="KW-0067">ATP-binding</keyword>
<name>A0A4D9D739_9STRA</name>
<evidence type="ECO:0000313" key="15">
    <source>
        <dbReference type="EMBL" id="TFJ86197.1"/>
    </source>
</evidence>
<evidence type="ECO:0000256" key="1">
    <source>
        <dbReference type="ARBA" id="ARBA00004141"/>
    </source>
</evidence>
<dbReference type="OrthoDB" id="48943at2759"/>